<accession>A0A652YX16</accession>
<dbReference type="SUPFAM" id="SSF54637">
    <property type="entry name" value="Thioesterase/thiol ester dehydrase-isomerase"/>
    <property type="match status" value="1"/>
</dbReference>
<organism evidence="3">
    <name type="scientific">Nocardia globerula</name>
    <dbReference type="NCBI Taxonomy" id="1818"/>
    <lineage>
        <taxon>Bacteria</taxon>
        <taxon>Bacillati</taxon>
        <taxon>Actinomycetota</taxon>
        <taxon>Actinomycetes</taxon>
        <taxon>Mycobacteriales</taxon>
        <taxon>Nocardiaceae</taxon>
        <taxon>Nocardia</taxon>
    </lineage>
</organism>
<evidence type="ECO:0000259" key="2">
    <source>
        <dbReference type="Pfam" id="PF01575"/>
    </source>
</evidence>
<dbReference type="PANTHER" id="PTHR43664">
    <property type="entry name" value="MONOAMINE OXIDASE-RELATED"/>
    <property type="match status" value="1"/>
</dbReference>
<protein>
    <submittedName>
        <fullName evidence="3">Acyl dehydratase</fullName>
    </submittedName>
</protein>
<reference evidence="3" key="1">
    <citation type="submission" date="2019-07" db="EMBL/GenBank/DDBJ databases">
        <title>Genomic Encyclopedia of Type Strains, Phase IV (KMG-IV): sequencing the most valuable type-strain genomes for metagenomic binning, comparative biology and taxonomic classification.</title>
        <authorList>
            <person name="Goeker M."/>
        </authorList>
    </citation>
    <scope>NUCLEOTIDE SEQUENCE</scope>
    <source>
        <strain evidence="3">DSM 44596</strain>
    </source>
</reference>
<comment type="caution">
    <text evidence="3">The sequence shown here is derived from an EMBL/GenBank/DDBJ whole genome shotgun (WGS) entry which is preliminary data.</text>
</comment>
<evidence type="ECO:0000313" key="3">
    <source>
        <dbReference type="EMBL" id="TYQ08167.1"/>
    </source>
</evidence>
<dbReference type="InterPro" id="IPR002539">
    <property type="entry name" value="MaoC-like_dom"/>
</dbReference>
<feature type="domain" description="MaoC-like" evidence="2">
    <location>
        <begin position="34"/>
        <end position="146"/>
    </location>
</feature>
<dbReference type="EMBL" id="VNIQ01000001">
    <property type="protein sequence ID" value="TYQ08167.1"/>
    <property type="molecule type" value="Genomic_DNA"/>
</dbReference>
<dbReference type="Gene3D" id="3.10.129.10">
    <property type="entry name" value="Hotdog Thioesterase"/>
    <property type="match status" value="1"/>
</dbReference>
<sequence length="170" mass="19048">MFRVQAYPQEIQKNMNDSAALHHRSVYAEDLRIGQIMELSSYTVSEQEIVDFATQWDPQWFHTDKEAAESGVFGGLIGSGVHTLAICQKLVVASIYDRWNVIAGKSMRDVQFLRPLRPGDTLSGTLTVDDVVLDKRSRGLVTTTAELVDAQGNRMFQVVTDAYLHCRPTS</sequence>
<evidence type="ECO:0000256" key="1">
    <source>
        <dbReference type="ARBA" id="ARBA00005254"/>
    </source>
</evidence>
<dbReference type="AlphaFoldDB" id="A0A652YX16"/>
<comment type="similarity">
    <text evidence="1">Belongs to the enoyl-CoA hydratase/isomerase family.</text>
</comment>
<dbReference type="PANTHER" id="PTHR43664:SF1">
    <property type="entry name" value="BETA-METHYLMALYL-COA DEHYDRATASE"/>
    <property type="match status" value="1"/>
</dbReference>
<gene>
    <name evidence="3" type="ORF">FNL38_101538</name>
</gene>
<proteinExistence type="inferred from homology"/>
<dbReference type="InterPro" id="IPR029069">
    <property type="entry name" value="HotDog_dom_sf"/>
</dbReference>
<dbReference type="Pfam" id="PF01575">
    <property type="entry name" value="MaoC_dehydratas"/>
    <property type="match status" value="1"/>
</dbReference>
<dbReference type="InterPro" id="IPR052342">
    <property type="entry name" value="MCH/BMMD"/>
</dbReference>
<name>A0A652YX16_NOCGL</name>